<proteinExistence type="predicted"/>
<dbReference type="Proteomes" id="UP000224080">
    <property type="component" value="Unassembled WGS sequence"/>
</dbReference>
<name>A0A2B7XET7_9EURO</name>
<reference evidence="1 2" key="1">
    <citation type="submission" date="2017-10" db="EMBL/GenBank/DDBJ databases">
        <title>Comparative genomics in systemic dimorphic fungi from Ajellomycetaceae.</title>
        <authorList>
            <person name="Munoz J.F."/>
            <person name="Mcewen J.G."/>
            <person name="Clay O.K."/>
            <person name="Cuomo C.A."/>
        </authorList>
    </citation>
    <scope>NUCLEOTIDE SEQUENCE [LARGE SCALE GENOMIC DNA]</scope>
    <source>
        <strain evidence="1 2">UAMH130</strain>
    </source>
</reference>
<sequence length="140" mass="15799">MSSFGSAHSRAVNTVQSLKATLFMIVKHARRFPAESMAALIYLRVRTRIEVPKGIDTLPKQEATVSRGGSHCWQCDTNMPSQEYTAATATTTRIRDASAPWLLSMGQENYLPQWRRPDAWMSVRTDEFGNQTQFSTFGRP</sequence>
<protein>
    <submittedName>
        <fullName evidence="1">Uncharacterized protein</fullName>
    </submittedName>
</protein>
<accession>A0A2B7XET7</accession>
<gene>
    <name evidence="1" type="ORF">GX51_01675</name>
</gene>
<comment type="caution">
    <text evidence="1">The sequence shown here is derived from an EMBL/GenBank/DDBJ whole genome shotgun (WGS) entry which is preliminary data.</text>
</comment>
<evidence type="ECO:0000313" key="1">
    <source>
        <dbReference type="EMBL" id="PGH07666.1"/>
    </source>
</evidence>
<evidence type="ECO:0000313" key="2">
    <source>
        <dbReference type="Proteomes" id="UP000224080"/>
    </source>
</evidence>
<dbReference type="AlphaFoldDB" id="A0A2B7XET7"/>
<organism evidence="1 2">
    <name type="scientific">Blastomyces parvus</name>
    <dbReference type="NCBI Taxonomy" id="2060905"/>
    <lineage>
        <taxon>Eukaryota</taxon>
        <taxon>Fungi</taxon>
        <taxon>Dikarya</taxon>
        <taxon>Ascomycota</taxon>
        <taxon>Pezizomycotina</taxon>
        <taxon>Eurotiomycetes</taxon>
        <taxon>Eurotiomycetidae</taxon>
        <taxon>Onygenales</taxon>
        <taxon>Ajellomycetaceae</taxon>
        <taxon>Blastomyces</taxon>
    </lineage>
</organism>
<dbReference type="EMBL" id="PDNC01000013">
    <property type="protein sequence ID" value="PGH07666.1"/>
    <property type="molecule type" value="Genomic_DNA"/>
</dbReference>
<keyword evidence="2" id="KW-1185">Reference proteome</keyword>